<dbReference type="GO" id="GO:0000981">
    <property type="term" value="F:DNA-binding transcription factor activity, RNA polymerase II-specific"/>
    <property type="evidence" value="ECO:0007669"/>
    <property type="project" value="InterPro"/>
</dbReference>
<dbReference type="RefSeq" id="XP_045953105.1">
    <property type="nucleotide sequence ID" value="XM_046096759.1"/>
</dbReference>
<dbReference type="GO" id="GO:0008270">
    <property type="term" value="F:zinc ion binding"/>
    <property type="evidence" value="ECO:0007669"/>
    <property type="project" value="InterPro"/>
</dbReference>
<reference evidence="3" key="1">
    <citation type="journal article" date="2021" name="Nat. Commun.">
        <title>Genetic determinants of endophytism in the Arabidopsis root mycobiome.</title>
        <authorList>
            <person name="Mesny F."/>
            <person name="Miyauchi S."/>
            <person name="Thiergart T."/>
            <person name="Pickel B."/>
            <person name="Atanasova L."/>
            <person name="Karlsson M."/>
            <person name="Huettel B."/>
            <person name="Barry K.W."/>
            <person name="Haridas S."/>
            <person name="Chen C."/>
            <person name="Bauer D."/>
            <person name="Andreopoulos W."/>
            <person name="Pangilinan J."/>
            <person name="LaButti K."/>
            <person name="Riley R."/>
            <person name="Lipzen A."/>
            <person name="Clum A."/>
            <person name="Drula E."/>
            <person name="Henrissat B."/>
            <person name="Kohler A."/>
            <person name="Grigoriev I.V."/>
            <person name="Martin F.M."/>
            <person name="Hacquard S."/>
        </authorList>
    </citation>
    <scope>NUCLEOTIDE SEQUENCE</scope>
    <source>
        <strain evidence="3">MPI-SDFR-AT-0073</strain>
    </source>
</reference>
<dbReference type="InterPro" id="IPR001138">
    <property type="entry name" value="Zn2Cys6_DnaBD"/>
</dbReference>
<dbReference type="AlphaFoldDB" id="A0A9P8RM64"/>
<evidence type="ECO:0000313" key="3">
    <source>
        <dbReference type="EMBL" id="KAH6646591.1"/>
    </source>
</evidence>
<feature type="domain" description="Zn(2)-C6 fungal-type" evidence="2">
    <location>
        <begin position="18"/>
        <end position="48"/>
    </location>
</feature>
<dbReference type="Pfam" id="PF00172">
    <property type="entry name" value="Zn_clus"/>
    <property type="match status" value="1"/>
</dbReference>
<evidence type="ECO:0000313" key="4">
    <source>
        <dbReference type="Proteomes" id="UP000758603"/>
    </source>
</evidence>
<dbReference type="PROSITE" id="PS50048">
    <property type="entry name" value="ZN2_CY6_FUNGAL_2"/>
    <property type="match status" value="1"/>
</dbReference>
<keyword evidence="1" id="KW-0539">Nucleus</keyword>
<keyword evidence="4" id="KW-1185">Reference proteome</keyword>
<dbReference type="SMART" id="SM00066">
    <property type="entry name" value="GAL4"/>
    <property type="match status" value="1"/>
</dbReference>
<evidence type="ECO:0000259" key="2">
    <source>
        <dbReference type="PROSITE" id="PS50048"/>
    </source>
</evidence>
<dbReference type="GeneID" id="70125651"/>
<dbReference type="PROSITE" id="PS00463">
    <property type="entry name" value="ZN2_CY6_FUNGAL_1"/>
    <property type="match status" value="1"/>
</dbReference>
<dbReference type="CDD" id="cd12148">
    <property type="entry name" value="fungal_TF_MHR"/>
    <property type="match status" value="1"/>
</dbReference>
<dbReference type="SUPFAM" id="SSF57701">
    <property type="entry name" value="Zn2/Cys6 DNA-binding domain"/>
    <property type="match status" value="1"/>
</dbReference>
<dbReference type="PANTHER" id="PTHR31668">
    <property type="entry name" value="GLUCOSE TRANSPORT TRANSCRIPTION REGULATOR RGT1-RELATED-RELATED"/>
    <property type="match status" value="1"/>
</dbReference>
<evidence type="ECO:0000256" key="1">
    <source>
        <dbReference type="ARBA" id="ARBA00023242"/>
    </source>
</evidence>
<comment type="caution">
    <text evidence="3">The sequence shown here is derived from an EMBL/GenBank/DDBJ whole genome shotgun (WGS) entry which is preliminary data.</text>
</comment>
<sequence length="572" mass="64505">MDTQNQDSHRVTRRVRRACDCCRLRRVKCNGDPDGCQQCNHLDLRCVYSTGTMGSSRNGVARGSVISHLRDKPSSKVRIAPRENRGVDGAATPHDRHNLTSTIVERGGQVHATSSEVAPEVTYPKEFFRKLVDDYTNYVYVVNPIITPQEILLSIDRMDQPDHLVDYALVHACAAVTLNLTKPNWQVDQAESSRIHELLGLASKGRETLMRRSMSLHGPSIHPNLSAQFIMTAIFIEICLMAVDKFSEAFMILREAIAMIQLLGVDHLVSGEQRQNTFGVSQRFAANSELSPAERSRRIRLYWEAFIHERFLAVVACYPPILPPLPREVSLAIDDSSISSHVNIGWQYLIQLWAVLDDEFIESWIRNGTVAPRSVTAGWIQAKMHYLAGLYDGNLEPSRGATYSFDDQTPETMASRHGDITTAEFTLTTLQKADLIITRQWLLMMLWQLAISNLPLASHAASNEPMAMSLQFPARLTRELRQVVVTLGRQSVERHGSSIIKKLFEITNSLADVILHVFTDSDEETSQRTNDFTFLLEFLQGCAPLPLYEVQMRILGEKSLAVKAVRHRHYVS</sequence>
<dbReference type="PANTHER" id="PTHR31668:SF24">
    <property type="entry name" value="TRANSCRIPTION FACTOR, PUTATIVE-RELATED"/>
    <property type="match status" value="1"/>
</dbReference>
<dbReference type="Gene3D" id="4.10.240.10">
    <property type="entry name" value="Zn(2)-C6 fungal-type DNA-binding domain"/>
    <property type="match status" value="1"/>
</dbReference>
<dbReference type="CDD" id="cd00067">
    <property type="entry name" value="GAL4"/>
    <property type="match status" value="1"/>
</dbReference>
<accession>A0A9P8RM64</accession>
<gene>
    <name evidence="3" type="ORF">BKA67DRAFT_411703</name>
</gene>
<dbReference type="InterPro" id="IPR036864">
    <property type="entry name" value="Zn2-C6_fun-type_DNA-bd_sf"/>
</dbReference>
<organism evidence="3 4">
    <name type="scientific">Truncatella angustata</name>
    <dbReference type="NCBI Taxonomy" id="152316"/>
    <lineage>
        <taxon>Eukaryota</taxon>
        <taxon>Fungi</taxon>
        <taxon>Dikarya</taxon>
        <taxon>Ascomycota</taxon>
        <taxon>Pezizomycotina</taxon>
        <taxon>Sordariomycetes</taxon>
        <taxon>Xylariomycetidae</taxon>
        <taxon>Amphisphaeriales</taxon>
        <taxon>Sporocadaceae</taxon>
        <taxon>Truncatella</taxon>
    </lineage>
</organism>
<dbReference type="EMBL" id="JAGPXC010000009">
    <property type="protein sequence ID" value="KAH6646591.1"/>
    <property type="molecule type" value="Genomic_DNA"/>
</dbReference>
<dbReference type="Proteomes" id="UP000758603">
    <property type="component" value="Unassembled WGS sequence"/>
</dbReference>
<dbReference type="OrthoDB" id="2740448at2759"/>
<name>A0A9P8RM64_9PEZI</name>
<proteinExistence type="predicted"/>
<protein>
    <recommendedName>
        <fullName evidence="2">Zn(2)-C6 fungal-type domain-containing protein</fullName>
    </recommendedName>
</protein>
<dbReference type="InterPro" id="IPR050797">
    <property type="entry name" value="Carb_Metab_Trans_Reg"/>
</dbReference>